<keyword evidence="6" id="KW-0663">Pyridoxal phosphate</keyword>
<evidence type="ECO:0000313" key="9">
    <source>
        <dbReference type="Proteomes" id="UP000515153"/>
    </source>
</evidence>
<dbReference type="GO" id="GO:0009099">
    <property type="term" value="P:L-valine biosynthetic process"/>
    <property type="evidence" value="ECO:0007669"/>
    <property type="project" value="TreeGrafter"/>
</dbReference>
<keyword evidence="8" id="KW-0812">Transmembrane</keyword>
<dbReference type="PANTHER" id="PTHR11825:SF44">
    <property type="entry name" value="BRANCHED-CHAIN-AMINO-ACID AMINOTRANSFERASE"/>
    <property type="match status" value="1"/>
</dbReference>
<dbReference type="InterPro" id="IPR005786">
    <property type="entry name" value="B_amino_transII"/>
</dbReference>
<protein>
    <submittedName>
        <fullName evidence="10 11">Uncharacterized protein</fullName>
    </submittedName>
</protein>
<gene>
    <name evidence="11" type="ORF">PgNI_05198</name>
    <name evidence="10" type="ORF">PgNI_12586</name>
</gene>
<dbReference type="Gene3D" id="3.30.470.10">
    <property type="match status" value="1"/>
</dbReference>
<feature type="transmembrane region" description="Helical" evidence="8">
    <location>
        <begin position="43"/>
        <end position="61"/>
    </location>
</feature>
<accession>A0A6P8B7K0</accession>
<evidence type="ECO:0000256" key="3">
    <source>
        <dbReference type="ARBA" id="ARBA00022576"/>
    </source>
</evidence>
<proteinExistence type="inferred from homology"/>
<dbReference type="GeneID" id="41960142"/>
<evidence type="ECO:0000256" key="6">
    <source>
        <dbReference type="ARBA" id="ARBA00022898"/>
    </source>
</evidence>
<reference evidence="10 11" key="3">
    <citation type="submission" date="2025-04" db="UniProtKB">
        <authorList>
            <consortium name="RefSeq"/>
        </authorList>
    </citation>
    <scope>IDENTIFICATION</scope>
    <source>
        <strain evidence="10 11">NI907</strain>
    </source>
</reference>
<dbReference type="Proteomes" id="UP000515153">
    <property type="component" value="Chromosome I"/>
</dbReference>
<evidence type="ECO:0000256" key="2">
    <source>
        <dbReference type="ARBA" id="ARBA00009320"/>
    </source>
</evidence>
<evidence type="ECO:0000256" key="1">
    <source>
        <dbReference type="ARBA" id="ARBA00001933"/>
    </source>
</evidence>
<dbReference type="SUPFAM" id="SSF56752">
    <property type="entry name" value="D-aminoacid aminotransferase-like PLP-dependent enzymes"/>
    <property type="match status" value="1"/>
</dbReference>
<dbReference type="InterPro" id="IPR001544">
    <property type="entry name" value="Aminotrans_IV"/>
</dbReference>
<dbReference type="Gene3D" id="3.20.10.10">
    <property type="entry name" value="D-amino Acid Aminotransferase, subunit A, domain 2"/>
    <property type="match status" value="1"/>
</dbReference>
<dbReference type="GO" id="GO:0009098">
    <property type="term" value="P:L-leucine biosynthetic process"/>
    <property type="evidence" value="ECO:0007669"/>
    <property type="project" value="TreeGrafter"/>
</dbReference>
<name>A0A6P8B7K0_PYRGI</name>
<evidence type="ECO:0000256" key="7">
    <source>
        <dbReference type="ARBA" id="ARBA00023304"/>
    </source>
</evidence>
<reference evidence="9 10" key="1">
    <citation type="journal article" date="2019" name="Mol. Biol. Evol.">
        <title>Blast fungal genomes show frequent chromosomal changes, gene gains and losses, and effector gene turnover.</title>
        <authorList>
            <person name="Gomez Luciano L.B."/>
            <person name="Jason Tsai I."/>
            <person name="Chuma I."/>
            <person name="Tosa Y."/>
            <person name="Chen Y.H."/>
            <person name="Li J.Y."/>
            <person name="Li M.Y."/>
            <person name="Jade Lu M.Y."/>
            <person name="Nakayashiki H."/>
            <person name="Li W.H."/>
        </authorList>
    </citation>
    <scope>NUCLEOTIDE SEQUENCE [LARGE SCALE GENOMIC DNA]</scope>
    <source>
        <strain evidence="9 10">NI907</strain>
    </source>
</reference>
<keyword evidence="8" id="KW-1133">Transmembrane helix</keyword>
<dbReference type="KEGG" id="pgri:PgNI_05198"/>
<keyword evidence="4" id="KW-0028">Amino-acid biosynthesis</keyword>
<comment type="cofactor">
    <cofactor evidence="1">
        <name>pyridoxal 5'-phosphate</name>
        <dbReference type="ChEBI" id="CHEBI:597326"/>
    </cofactor>
</comment>
<evidence type="ECO:0000256" key="5">
    <source>
        <dbReference type="ARBA" id="ARBA00022679"/>
    </source>
</evidence>
<keyword evidence="8" id="KW-0472">Membrane</keyword>
<dbReference type="Pfam" id="PF01063">
    <property type="entry name" value="Aminotran_4"/>
    <property type="match status" value="1"/>
</dbReference>
<keyword evidence="7" id="KW-0100">Branched-chain amino acid biosynthesis</keyword>
<keyword evidence="9" id="KW-1185">Reference proteome</keyword>
<comment type="similarity">
    <text evidence="2">Belongs to the class-IV pyridoxal-phosphate-dependent aminotransferase family.</text>
</comment>
<organism evidence="9 11">
    <name type="scientific">Pyricularia grisea</name>
    <name type="common">Crabgrass-specific blast fungus</name>
    <name type="synonym">Magnaporthe grisea</name>
    <dbReference type="NCBI Taxonomy" id="148305"/>
    <lineage>
        <taxon>Eukaryota</taxon>
        <taxon>Fungi</taxon>
        <taxon>Dikarya</taxon>
        <taxon>Ascomycota</taxon>
        <taxon>Pezizomycotina</taxon>
        <taxon>Sordariomycetes</taxon>
        <taxon>Sordariomycetidae</taxon>
        <taxon>Magnaporthales</taxon>
        <taxon>Pyriculariaceae</taxon>
        <taxon>Pyricularia</taxon>
    </lineage>
</organism>
<dbReference type="GO" id="GO:0004084">
    <property type="term" value="F:branched-chain-amino-acid transaminase activity"/>
    <property type="evidence" value="ECO:0007669"/>
    <property type="project" value="InterPro"/>
</dbReference>
<evidence type="ECO:0000313" key="11">
    <source>
        <dbReference type="RefSeq" id="XP_030983108.1"/>
    </source>
</evidence>
<keyword evidence="5" id="KW-0808">Transferase</keyword>
<keyword evidence="3" id="KW-0032">Aminotransferase</keyword>
<dbReference type="PANTHER" id="PTHR11825">
    <property type="entry name" value="SUBGROUP IIII AMINOTRANSFERASE"/>
    <property type="match status" value="1"/>
</dbReference>
<dbReference type="KEGG" id="pgri:PgNI_12586"/>
<reference evidence="10 11" key="2">
    <citation type="submission" date="2019-10" db="EMBL/GenBank/DDBJ databases">
        <authorList>
            <consortium name="NCBI Genome Project"/>
        </authorList>
    </citation>
    <scope>NUCLEOTIDE SEQUENCE</scope>
    <source>
        <strain evidence="10 11">NI907</strain>
    </source>
</reference>
<dbReference type="RefSeq" id="XP_030975954.1">
    <property type="nucleotide sequence ID" value="XM_031132532.1"/>
</dbReference>
<evidence type="ECO:0000256" key="8">
    <source>
        <dbReference type="SAM" id="Phobius"/>
    </source>
</evidence>
<dbReference type="InterPro" id="IPR043132">
    <property type="entry name" value="BCAT-like_C"/>
</dbReference>
<dbReference type="GO" id="GO:0005739">
    <property type="term" value="C:mitochondrion"/>
    <property type="evidence" value="ECO:0007669"/>
    <property type="project" value="TreeGrafter"/>
</dbReference>
<dbReference type="AlphaFoldDB" id="A0A6P8B7K0"/>
<evidence type="ECO:0000313" key="10">
    <source>
        <dbReference type="RefSeq" id="XP_030975954.1"/>
    </source>
</evidence>
<dbReference type="InterPro" id="IPR043131">
    <property type="entry name" value="BCAT-like_N"/>
</dbReference>
<sequence>MKAYKTKTGEVRLFRPSKNMDRLNKSARQHRPPNLQLKRSSRYYFATLGFNAPGSALLYVITSPVGPFYPIGSKAISLDATDYAVRAWPGGAGNKKIGANYAPCIVPHVRAMASGFQQNLWLFGKEEYEFITAPIDGTILEGVTRDSILALVRQRLAPEGWAISERNFTMKDVYDAFMEGRLIEAFGAATAAVVSPIRNISWKGKFINCGLADHEESGGNCCLDEGMD</sequence>
<dbReference type="RefSeq" id="XP_030983108.1">
    <property type="nucleotide sequence ID" value="XM_031125233.1"/>
</dbReference>
<dbReference type="InterPro" id="IPR036038">
    <property type="entry name" value="Aminotransferase-like"/>
</dbReference>
<evidence type="ECO:0000256" key="4">
    <source>
        <dbReference type="ARBA" id="ARBA00022605"/>
    </source>
</evidence>